<accession>C5KZ07</accession>
<gene>
    <name evidence="1" type="ORF">Pmar_PMAR001606</name>
</gene>
<feature type="non-terminal residue" evidence="1">
    <location>
        <position position="110"/>
    </location>
</feature>
<protein>
    <submittedName>
        <fullName evidence="1">Uncharacterized protein</fullName>
    </submittedName>
</protein>
<dbReference type="GeneID" id="9038938"/>
<sequence>MSTLGLDLIFKSGTDIRGVEASSAMPEASRPVEEPMRTLTFDVREERDGIKRLYIRAPAFENASVLPFAEKARNRSVTDRMIIYERLKYMEAEDKIERVSCSDAAIILEP</sequence>
<dbReference type="EMBL" id="GG677659">
    <property type="protein sequence ID" value="EER10286.1"/>
    <property type="molecule type" value="Genomic_DNA"/>
</dbReference>
<evidence type="ECO:0000313" key="2">
    <source>
        <dbReference type="Proteomes" id="UP000007800"/>
    </source>
</evidence>
<organism evidence="2">
    <name type="scientific">Perkinsus marinus (strain ATCC 50983 / TXsc)</name>
    <dbReference type="NCBI Taxonomy" id="423536"/>
    <lineage>
        <taxon>Eukaryota</taxon>
        <taxon>Sar</taxon>
        <taxon>Alveolata</taxon>
        <taxon>Perkinsozoa</taxon>
        <taxon>Perkinsea</taxon>
        <taxon>Perkinsida</taxon>
        <taxon>Perkinsidae</taxon>
        <taxon>Perkinsus</taxon>
    </lineage>
</organism>
<keyword evidence="2" id="KW-1185">Reference proteome</keyword>
<dbReference type="InParanoid" id="C5KZ07"/>
<dbReference type="Proteomes" id="UP000007800">
    <property type="component" value="Unassembled WGS sequence"/>
</dbReference>
<dbReference type="RefSeq" id="XP_002778491.1">
    <property type="nucleotide sequence ID" value="XM_002778445.1"/>
</dbReference>
<proteinExistence type="predicted"/>
<name>C5KZ07_PERM5</name>
<reference evidence="1 2" key="1">
    <citation type="submission" date="2008-07" db="EMBL/GenBank/DDBJ databases">
        <authorList>
            <person name="El-Sayed N."/>
            <person name="Caler E."/>
            <person name="Inman J."/>
            <person name="Amedeo P."/>
            <person name="Hass B."/>
            <person name="Wortman J."/>
        </authorList>
    </citation>
    <scope>NUCLEOTIDE SEQUENCE [LARGE SCALE GENOMIC DNA]</scope>
    <source>
        <strain evidence="2">ATCC 50983 / TXsc</strain>
    </source>
</reference>
<dbReference type="AlphaFoldDB" id="C5KZ07"/>
<evidence type="ECO:0000313" key="1">
    <source>
        <dbReference type="EMBL" id="EER10286.1"/>
    </source>
</evidence>